<organism evidence="1 2">
    <name type="scientific">Candidatus Wolfebacteria bacterium CG03_land_8_20_14_0_80_40_12</name>
    <dbReference type="NCBI Taxonomy" id="1975069"/>
    <lineage>
        <taxon>Bacteria</taxon>
        <taxon>Candidatus Wolfeibacteriota</taxon>
    </lineage>
</organism>
<dbReference type="SUPFAM" id="SSF50494">
    <property type="entry name" value="Trypsin-like serine proteases"/>
    <property type="match status" value="1"/>
</dbReference>
<evidence type="ECO:0000313" key="2">
    <source>
        <dbReference type="Proteomes" id="UP000228949"/>
    </source>
</evidence>
<proteinExistence type="predicted"/>
<dbReference type="Pfam" id="PF13365">
    <property type="entry name" value="Trypsin_2"/>
    <property type="match status" value="1"/>
</dbReference>
<name>A0A2M7B5U0_9BACT</name>
<comment type="caution">
    <text evidence="1">The sequence shown here is derived from an EMBL/GenBank/DDBJ whole genome shotgun (WGS) entry which is preliminary data.</text>
</comment>
<gene>
    <name evidence="1" type="ORF">COS61_01675</name>
</gene>
<evidence type="ECO:0008006" key="3">
    <source>
        <dbReference type="Google" id="ProtNLM"/>
    </source>
</evidence>
<sequence length="226" mass="25193">MAKNIFKILSIFVIGTVGGIFADQILWPYFIERPLFYQYRLEQSPVYVTEKKETTLYVQENFALREAIEKVEKVVVGVKTKTKAGETLEGSGLVVTSDGLIVTLASLVPQGSEFYFFIEGQWPAFQILKRDLENNLALIKLEKGGLATCGFADLEKTKVGERVFLIGTDFSTSTPQKIVNEGIIGFFDEDSIQTNIFEEQKIQGSPLFNIEGKAVGLNMVDESGRV</sequence>
<dbReference type="Gene3D" id="2.40.10.120">
    <property type="match status" value="1"/>
</dbReference>
<dbReference type="AlphaFoldDB" id="A0A2M7B5U0"/>
<feature type="non-terminal residue" evidence="1">
    <location>
        <position position="226"/>
    </location>
</feature>
<dbReference type="Proteomes" id="UP000228949">
    <property type="component" value="Unassembled WGS sequence"/>
</dbReference>
<protein>
    <recommendedName>
        <fullName evidence="3">Serine protease</fullName>
    </recommendedName>
</protein>
<dbReference type="InterPro" id="IPR009003">
    <property type="entry name" value="Peptidase_S1_PA"/>
</dbReference>
<accession>A0A2M7B5U0</accession>
<reference evidence="2" key="1">
    <citation type="submission" date="2017-09" db="EMBL/GenBank/DDBJ databases">
        <title>Depth-based differentiation of microbial function through sediment-hosted aquifers and enrichment of novel symbionts in the deep terrestrial subsurface.</title>
        <authorList>
            <person name="Probst A.J."/>
            <person name="Ladd B."/>
            <person name="Jarett J.K."/>
            <person name="Geller-Mcgrath D.E."/>
            <person name="Sieber C.M.K."/>
            <person name="Emerson J.B."/>
            <person name="Anantharaman K."/>
            <person name="Thomas B.C."/>
            <person name="Malmstrom R."/>
            <person name="Stieglmeier M."/>
            <person name="Klingl A."/>
            <person name="Woyke T."/>
            <person name="Ryan C.M."/>
            <person name="Banfield J.F."/>
        </authorList>
    </citation>
    <scope>NUCLEOTIDE SEQUENCE [LARGE SCALE GENOMIC DNA]</scope>
</reference>
<evidence type="ECO:0000313" key="1">
    <source>
        <dbReference type="EMBL" id="PIU98389.1"/>
    </source>
</evidence>
<dbReference type="EMBL" id="PEVJ01000040">
    <property type="protein sequence ID" value="PIU98389.1"/>
    <property type="molecule type" value="Genomic_DNA"/>
</dbReference>